<feature type="compositionally biased region" description="Basic and acidic residues" evidence="1">
    <location>
        <begin position="193"/>
        <end position="221"/>
    </location>
</feature>
<feature type="region of interest" description="Disordered" evidence="1">
    <location>
        <begin position="278"/>
        <end position="330"/>
    </location>
</feature>
<comment type="caution">
    <text evidence="2">The sequence shown here is derived from an EMBL/GenBank/DDBJ whole genome shotgun (WGS) entry which is preliminary data.</text>
</comment>
<feature type="compositionally biased region" description="Polar residues" evidence="1">
    <location>
        <begin position="125"/>
        <end position="140"/>
    </location>
</feature>
<sequence>MSRCFPFPPPGYEKKFKIDDANLLGKGKHKKEKKRKLERDKDNEKKEGEEKKDRERSKRRNRDKERKEKHADETGDKNRHKSRKINEKRLEGQSKSCNPENSLGTCRFEETSFVQELGKRISNEHAATSQSVEKLTSTHQNRAEFLGKAVLSKKENETSKDKNGDDNEAKAPKVENLQNFGGTKQRIGVVVRPIEKDINNPLDGKEKEKRRGSEQKGDKHKDNHGKRFGKLKLSNGQIFNSNGVQTVQLNETMFVQELQKRVGDEDGARSEITKTIIGSSHRRDKSSLGRVLDRNAADGSEGKESYNYGGGFDSKANGQRAFNGARGPEDRIVQNLKGTEQRRAEINRSFEKDFEGPVEGKPMGILDGSAFYENKVEEGKRKSKVQDQNKKQKAEKAVAEDGECNKELSRLKKIGNGPINGFRPHLFKECYETSAGSANAAKRKEPETNGFLHDADIQCSKLPKLVSFDHPVTENGRKYEAGAVMIHSTSTAKNDHKINGIIEAQRTDASTSLPFSYVKTEKIQSLSHKQPHPDAKFLSQLLSVPKMEKWPEYDGQDWLFGSKKTEVGCFHADGEQQVQSHALYLESADVFALPYVLPY</sequence>
<dbReference type="Proteomes" id="UP001279734">
    <property type="component" value="Unassembled WGS sequence"/>
</dbReference>
<gene>
    <name evidence="2" type="ORF">Nepgr_022240</name>
</gene>
<feature type="region of interest" description="Disordered" evidence="1">
    <location>
        <begin position="378"/>
        <end position="398"/>
    </location>
</feature>
<evidence type="ECO:0000256" key="1">
    <source>
        <dbReference type="SAM" id="MobiDB-lite"/>
    </source>
</evidence>
<feature type="compositionally biased region" description="Basic and acidic residues" evidence="1">
    <location>
        <begin position="285"/>
        <end position="304"/>
    </location>
</feature>
<protein>
    <submittedName>
        <fullName evidence="2">Uncharacterized protein</fullName>
    </submittedName>
</protein>
<evidence type="ECO:0000313" key="3">
    <source>
        <dbReference type="Proteomes" id="UP001279734"/>
    </source>
</evidence>
<dbReference type="AlphaFoldDB" id="A0AAD3XXV6"/>
<feature type="compositionally biased region" description="Basic and acidic residues" evidence="1">
    <location>
        <begin position="152"/>
        <end position="173"/>
    </location>
</feature>
<accession>A0AAD3XXV6</accession>
<feature type="region of interest" description="Disordered" evidence="1">
    <location>
        <begin position="1"/>
        <end position="105"/>
    </location>
</feature>
<dbReference type="EMBL" id="BSYO01000022">
    <property type="protein sequence ID" value="GMH20399.1"/>
    <property type="molecule type" value="Genomic_DNA"/>
</dbReference>
<keyword evidence="3" id="KW-1185">Reference proteome</keyword>
<feature type="compositionally biased region" description="Pro residues" evidence="1">
    <location>
        <begin position="1"/>
        <end position="11"/>
    </location>
</feature>
<name>A0AAD3XXV6_NEPGR</name>
<reference evidence="2" key="1">
    <citation type="submission" date="2023-05" db="EMBL/GenBank/DDBJ databases">
        <title>Nepenthes gracilis genome sequencing.</title>
        <authorList>
            <person name="Fukushima K."/>
        </authorList>
    </citation>
    <scope>NUCLEOTIDE SEQUENCE</scope>
    <source>
        <strain evidence="2">SING2019-196</strain>
    </source>
</reference>
<feature type="region of interest" description="Disordered" evidence="1">
    <location>
        <begin position="125"/>
        <end position="233"/>
    </location>
</feature>
<organism evidence="2 3">
    <name type="scientific">Nepenthes gracilis</name>
    <name type="common">Slender pitcher plant</name>
    <dbReference type="NCBI Taxonomy" id="150966"/>
    <lineage>
        <taxon>Eukaryota</taxon>
        <taxon>Viridiplantae</taxon>
        <taxon>Streptophyta</taxon>
        <taxon>Embryophyta</taxon>
        <taxon>Tracheophyta</taxon>
        <taxon>Spermatophyta</taxon>
        <taxon>Magnoliopsida</taxon>
        <taxon>eudicotyledons</taxon>
        <taxon>Gunneridae</taxon>
        <taxon>Pentapetalae</taxon>
        <taxon>Caryophyllales</taxon>
        <taxon>Nepenthaceae</taxon>
        <taxon>Nepenthes</taxon>
    </lineage>
</organism>
<dbReference type="PANTHER" id="PTHR34660:SF3">
    <property type="entry name" value="RRM DOMAIN-CONTAINING PROTEIN"/>
    <property type="match status" value="1"/>
</dbReference>
<evidence type="ECO:0000313" key="2">
    <source>
        <dbReference type="EMBL" id="GMH20399.1"/>
    </source>
</evidence>
<feature type="compositionally biased region" description="Polar residues" evidence="1">
    <location>
        <begin position="93"/>
        <end position="104"/>
    </location>
</feature>
<feature type="compositionally biased region" description="Basic and acidic residues" evidence="1">
    <location>
        <begin position="35"/>
        <end position="77"/>
    </location>
</feature>
<proteinExistence type="predicted"/>
<dbReference type="PANTHER" id="PTHR34660">
    <property type="entry name" value="MYB-LIKE PROTEIN X"/>
    <property type="match status" value="1"/>
</dbReference>